<keyword evidence="1" id="KW-0472">Membrane</keyword>
<feature type="transmembrane region" description="Helical" evidence="1">
    <location>
        <begin position="95"/>
        <end position="115"/>
    </location>
</feature>
<proteinExistence type="predicted"/>
<keyword evidence="3" id="KW-1185">Reference proteome</keyword>
<accession>A0ABR1L1F9</accession>
<feature type="transmembrane region" description="Helical" evidence="1">
    <location>
        <begin position="27"/>
        <end position="47"/>
    </location>
</feature>
<name>A0ABR1L1F9_9PEZI</name>
<keyword evidence="1" id="KW-1133">Transmembrane helix</keyword>
<sequence>MHQRQHQHQPDWEPYDPSSTCTCRRAMNAYLALAFTASYYLLLLPLFTLARWTFIIVAPLYFALQFVLLPILHLGRFSLHVVLLPLTLLAKLETIYIYVGVASVIGIMAGCLLHVSTRVLRSMFGLNVDSTCAKSPPVRSAADYRAERRRRGKRVPVAVPKKVEPLELPREGRTLRQRSLWSQPILEEDDSESC</sequence>
<reference evidence="2 3" key="1">
    <citation type="submission" date="2024-04" db="EMBL/GenBank/DDBJ databases">
        <title>Phyllosticta paracitricarpa is synonymous to the EU quarantine fungus P. citricarpa based on phylogenomic analyses.</title>
        <authorList>
            <consortium name="Lawrence Berkeley National Laboratory"/>
            <person name="Van Ingen-Buijs V.A."/>
            <person name="Van Westerhoven A.C."/>
            <person name="Haridas S."/>
            <person name="Skiadas P."/>
            <person name="Martin F."/>
            <person name="Groenewald J.Z."/>
            <person name="Crous P.W."/>
            <person name="Seidl M.F."/>
        </authorList>
    </citation>
    <scope>NUCLEOTIDE SEQUENCE [LARGE SCALE GENOMIC DNA]</scope>
    <source>
        <strain evidence="2 3">CBS 123371</strain>
    </source>
</reference>
<dbReference type="Proteomes" id="UP001363622">
    <property type="component" value="Unassembled WGS sequence"/>
</dbReference>
<comment type="caution">
    <text evidence="2">The sequence shown here is derived from an EMBL/GenBank/DDBJ whole genome shotgun (WGS) entry which is preliminary data.</text>
</comment>
<dbReference type="EMBL" id="JBBPHU010000001">
    <property type="protein sequence ID" value="KAK7524264.1"/>
    <property type="molecule type" value="Genomic_DNA"/>
</dbReference>
<evidence type="ECO:0000313" key="3">
    <source>
        <dbReference type="Proteomes" id="UP001363622"/>
    </source>
</evidence>
<organism evidence="2 3">
    <name type="scientific">Phyllosticta citriasiana</name>
    <dbReference type="NCBI Taxonomy" id="595635"/>
    <lineage>
        <taxon>Eukaryota</taxon>
        <taxon>Fungi</taxon>
        <taxon>Dikarya</taxon>
        <taxon>Ascomycota</taxon>
        <taxon>Pezizomycotina</taxon>
        <taxon>Dothideomycetes</taxon>
        <taxon>Dothideomycetes incertae sedis</taxon>
        <taxon>Botryosphaeriales</taxon>
        <taxon>Phyllostictaceae</taxon>
        <taxon>Phyllosticta</taxon>
    </lineage>
</organism>
<gene>
    <name evidence="2" type="ORF">IWZ03DRAFT_21142</name>
</gene>
<evidence type="ECO:0000313" key="2">
    <source>
        <dbReference type="EMBL" id="KAK7524264.1"/>
    </source>
</evidence>
<protein>
    <submittedName>
        <fullName evidence="2">Uncharacterized protein</fullName>
    </submittedName>
</protein>
<feature type="transmembrane region" description="Helical" evidence="1">
    <location>
        <begin position="54"/>
        <end position="75"/>
    </location>
</feature>
<evidence type="ECO:0000256" key="1">
    <source>
        <dbReference type="SAM" id="Phobius"/>
    </source>
</evidence>
<keyword evidence="1" id="KW-0812">Transmembrane</keyword>